<dbReference type="Pfam" id="PF03140">
    <property type="entry name" value="DUF247"/>
    <property type="match status" value="1"/>
</dbReference>
<dbReference type="InterPro" id="IPR004158">
    <property type="entry name" value="DUF247_pln"/>
</dbReference>
<proteinExistence type="predicted"/>
<dbReference type="EMBL" id="JABFAE010000006">
    <property type="protein sequence ID" value="MBA0829455.1"/>
    <property type="molecule type" value="Genomic_DNA"/>
</dbReference>
<dbReference type="AlphaFoldDB" id="A0A7J9J7M3"/>
<feature type="non-terminal residue" evidence="1">
    <location>
        <position position="469"/>
    </location>
</feature>
<keyword evidence="2" id="KW-1185">Reference proteome</keyword>
<reference evidence="1 2" key="1">
    <citation type="journal article" date="2019" name="Genome Biol. Evol.">
        <title>Insights into the evolution of the New World diploid cottons (Gossypium, subgenus Houzingenia) based on genome sequencing.</title>
        <authorList>
            <person name="Grover C.E."/>
            <person name="Arick M.A. 2nd"/>
            <person name="Thrash A."/>
            <person name="Conover J.L."/>
            <person name="Sanders W.S."/>
            <person name="Peterson D.G."/>
            <person name="Frelichowski J.E."/>
            <person name="Scheffler J.A."/>
            <person name="Scheffler B.E."/>
            <person name="Wendel J.F."/>
        </authorList>
    </citation>
    <scope>NUCLEOTIDE SEQUENCE [LARGE SCALE GENOMIC DNA]</scope>
    <source>
        <strain evidence="1">6</strain>
        <tissue evidence="1">Leaf</tissue>
    </source>
</reference>
<gene>
    <name evidence="1" type="ORF">Goarm_014060</name>
</gene>
<organism evidence="1 2">
    <name type="scientific">Gossypium armourianum</name>
    <dbReference type="NCBI Taxonomy" id="34283"/>
    <lineage>
        <taxon>Eukaryota</taxon>
        <taxon>Viridiplantae</taxon>
        <taxon>Streptophyta</taxon>
        <taxon>Embryophyta</taxon>
        <taxon>Tracheophyta</taxon>
        <taxon>Spermatophyta</taxon>
        <taxon>Magnoliopsida</taxon>
        <taxon>eudicotyledons</taxon>
        <taxon>Gunneridae</taxon>
        <taxon>Pentapetalae</taxon>
        <taxon>rosids</taxon>
        <taxon>malvids</taxon>
        <taxon>Malvales</taxon>
        <taxon>Malvaceae</taxon>
        <taxon>Malvoideae</taxon>
        <taxon>Gossypium</taxon>
    </lineage>
</organism>
<accession>A0A7J9J7M3</accession>
<sequence length="469" mass="54315">MEAQSGRSNENVVISVGSLCSLKVELRDACLSMPQSYCIFKTPTILFRHKEISFLPNCFSIGPMHHGKRNLLATEKIKVKYLKALLSRVIGSRYETMSEQSKEIEEQNVLSDWIDSVEMIKKEASSCYAGRDFAAELGDEFVKTMLLDGVFVIELFRKDAEVVKPEPDDPIFSMSCMLQYLHHDLILLENQIPWLVLDLLYEKSRLPCETKSLIELALMFFANTFTSHPPPINTSRFKDENVKHILDLLRSSLVLPFQETVKKNESSWQPIRSITRLKEAGVKFVKAVPEPDSVLDIRFRDGCLTIPSLLIQETTETIFRNLIAYEQCLPKCQPIFTCYAKLLDNLIDTTNDMEILCKREIFDNWLSPDDATQFFNNLYNDAFVKEFYYSELCNKLDCHCKRMWPRWRAYYVQNYFSKPWAIAAQIYAVVISMYDDHLREIHRPISITCLRHLVSKKGLLRLKLLGALP</sequence>
<comment type="caution">
    <text evidence="1">The sequence shown here is derived from an EMBL/GenBank/DDBJ whole genome shotgun (WGS) entry which is preliminary data.</text>
</comment>
<evidence type="ECO:0000313" key="1">
    <source>
        <dbReference type="EMBL" id="MBA0829455.1"/>
    </source>
</evidence>
<name>A0A7J9J7M3_9ROSI</name>
<protein>
    <submittedName>
        <fullName evidence="1">Uncharacterized protein</fullName>
    </submittedName>
</protein>
<evidence type="ECO:0000313" key="2">
    <source>
        <dbReference type="Proteomes" id="UP000593575"/>
    </source>
</evidence>
<dbReference type="PANTHER" id="PTHR31170:SF17">
    <property type="match status" value="1"/>
</dbReference>
<dbReference type="Proteomes" id="UP000593575">
    <property type="component" value="Unassembled WGS sequence"/>
</dbReference>
<dbReference type="PANTHER" id="PTHR31170">
    <property type="entry name" value="BNAC04G53230D PROTEIN"/>
    <property type="match status" value="1"/>
</dbReference>